<keyword evidence="2" id="KW-0812">Transmembrane</keyword>
<evidence type="ECO:0000313" key="5">
    <source>
        <dbReference type="EMBL" id="PHX54312.1"/>
    </source>
</evidence>
<dbReference type="EMBL" id="NXIB02000108">
    <property type="protein sequence ID" value="PHX54312.1"/>
    <property type="molecule type" value="Genomic_DNA"/>
</dbReference>
<dbReference type="AlphaFoldDB" id="A0A2G4EXP2"/>
<evidence type="ECO:0000259" key="4">
    <source>
        <dbReference type="Pfam" id="PF01145"/>
    </source>
</evidence>
<accession>A0A2G4EXP2</accession>
<keyword evidence="2" id="KW-0472">Membrane</keyword>
<dbReference type="InterPro" id="IPR017037">
    <property type="entry name" value="UCP035261"/>
</dbReference>
<keyword evidence="3" id="KW-0732">Signal</keyword>
<feature type="transmembrane region" description="Helical" evidence="2">
    <location>
        <begin position="57"/>
        <end position="77"/>
    </location>
</feature>
<feature type="domain" description="Band 7" evidence="4">
    <location>
        <begin position="302"/>
        <end position="517"/>
    </location>
</feature>
<protein>
    <submittedName>
        <fullName evidence="5">Band 7 protein</fullName>
    </submittedName>
</protein>
<organism evidence="5 6">
    <name type="scientific">Tychonema bourrellyi FEM_GT703</name>
    <dbReference type="NCBI Taxonomy" id="2040638"/>
    <lineage>
        <taxon>Bacteria</taxon>
        <taxon>Bacillati</taxon>
        <taxon>Cyanobacteriota</taxon>
        <taxon>Cyanophyceae</taxon>
        <taxon>Oscillatoriophycideae</taxon>
        <taxon>Oscillatoriales</taxon>
        <taxon>Microcoleaceae</taxon>
        <taxon>Tychonema</taxon>
    </lineage>
</organism>
<dbReference type="Proteomes" id="UP000226442">
    <property type="component" value="Unassembled WGS sequence"/>
</dbReference>
<comment type="caution">
    <text evidence="5">The sequence shown here is derived from an EMBL/GenBank/DDBJ whole genome shotgun (WGS) entry which is preliminary data.</text>
</comment>
<dbReference type="OrthoDB" id="501008at2"/>
<evidence type="ECO:0000256" key="1">
    <source>
        <dbReference type="SAM" id="MobiDB-lite"/>
    </source>
</evidence>
<proteinExistence type="predicted"/>
<name>A0A2G4EXP2_9CYAN</name>
<evidence type="ECO:0000256" key="2">
    <source>
        <dbReference type="SAM" id="Phobius"/>
    </source>
</evidence>
<feature type="compositionally biased region" description="Polar residues" evidence="1">
    <location>
        <begin position="666"/>
        <end position="676"/>
    </location>
</feature>
<evidence type="ECO:0000313" key="6">
    <source>
        <dbReference type="Proteomes" id="UP000226442"/>
    </source>
</evidence>
<gene>
    <name evidence="5" type="ORF">CP500_016690</name>
</gene>
<reference evidence="5" key="1">
    <citation type="submission" date="2017-10" db="EMBL/GenBank/DDBJ databases">
        <title>Draft genome sequence of the planktic cyanobacteria Tychonema bourrellyi isolated from alpine lentic freshwater.</title>
        <authorList>
            <person name="Tett A."/>
            <person name="Armanini F."/>
            <person name="Asnicar F."/>
            <person name="Boscaini A."/>
            <person name="Pasolli E."/>
            <person name="Zolfo M."/>
            <person name="Donati C."/>
            <person name="Salmaso N."/>
            <person name="Segata N."/>
        </authorList>
    </citation>
    <scope>NUCLEOTIDE SEQUENCE</scope>
    <source>
        <strain evidence="5">FEM_GT703</strain>
    </source>
</reference>
<keyword evidence="2" id="KW-1133">Transmembrane helix</keyword>
<dbReference type="InterPro" id="IPR001107">
    <property type="entry name" value="Band_7"/>
</dbReference>
<feature type="signal peptide" evidence="3">
    <location>
        <begin position="1"/>
        <end position="24"/>
    </location>
</feature>
<evidence type="ECO:0000256" key="3">
    <source>
        <dbReference type="SAM" id="SignalP"/>
    </source>
</evidence>
<dbReference type="Pfam" id="PF01145">
    <property type="entry name" value="Band_7"/>
    <property type="match status" value="1"/>
</dbReference>
<dbReference type="RefSeq" id="WP_096829477.1">
    <property type="nucleotide sequence ID" value="NZ_NXIB02000108.1"/>
</dbReference>
<feature type="chain" id="PRO_5013599318" evidence="3">
    <location>
        <begin position="25"/>
        <end position="698"/>
    </location>
</feature>
<feature type="region of interest" description="Disordered" evidence="1">
    <location>
        <begin position="661"/>
        <end position="682"/>
    </location>
</feature>
<dbReference type="PIRSF" id="PIRSF035261">
    <property type="entry name" value="UCP035261"/>
    <property type="match status" value="1"/>
</dbReference>
<keyword evidence="6" id="KW-1185">Reference proteome</keyword>
<sequence>MTKSRWLRKLLPFAVSFATTIALAGAIAPPTSAQVKSPPPQPQEVQPAQAEGFSIPIWIYPVGAMFLVLIFIPKIGWTLGLIAIGEREVGIVVKKFSSKNLPSSRLIALDGEGGLQADTLPPGWHFGYFPWQYSVRKEPVVVVPQDEIGLIIANDGATIPSDRILGKVVDCDNFQNARKFLTDGGEKGRQLAIITTGTYRINTAVFEVITSANAAAKGMQPSEFQLYKLAPDRVGIANVLDGIPIDEGEIAGPIIPGHDNFQKAQSFIKGGGRRGLQEQVILSGSWNLNPWFVQVEQVKMTEVPIGYVGVVISYVGESHKDVSGVAFTHGNLVNKGDKGVWVEPLYPGKHPINTKVMKVELVPTTDVVLNFTSRFSGEHGYDSKLSALKLLSFDGFTFELEIFQIIHVGTLDAPRVISRQGSMQNLIDQVLRPIVGNYFRNSAQEYTILDFLIARSERQAEAAEHVREALRAYDVQAVDTLIGLISPPAELMQTLTDRKIAQEQEKTYEVQRISESQRQELVRATAIANIQNQVVAAEQGVKIAQLSATAAIEHASGEAEGIRLMGQAKADAYQVGVNALGTQSYTLLQLMQAVSDGSVRVVPDVTVNGNGGSGGLLDGLMAMLLRNETSKNGDNEAQSPVINVKKSKSVVVEPVAESPVAKVHSVKSTESPNHSPVPQYGVVDKTDIDSAFDELSDI</sequence>